<evidence type="ECO:0000256" key="3">
    <source>
        <dbReference type="SAM" id="SignalP"/>
    </source>
</evidence>
<evidence type="ECO:0008006" key="6">
    <source>
        <dbReference type="Google" id="ProtNLM"/>
    </source>
</evidence>
<keyword evidence="5" id="KW-1185">Reference proteome</keyword>
<gene>
    <name evidence="4" type="ORF">ISN44_As13g018680</name>
</gene>
<dbReference type="OrthoDB" id="377549at2759"/>
<dbReference type="InterPro" id="IPR040346">
    <property type="entry name" value="GEX1/Brambleberry"/>
</dbReference>
<keyword evidence="2" id="KW-1133">Transmembrane helix</keyword>
<feature type="coiled-coil region" evidence="1">
    <location>
        <begin position="171"/>
        <end position="205"/>
    </location>
</feature>
<keyword evidence="1" id="KW-0175">Coiled coil</keyword>
<proteinExistence type="predicted"/>
<protein>
    <recommendedName>
        <fullName evidence="6">Protein GAMETE EXPRESSED 1</fullName>
    </recommendedName>
</protein>
<feature type="transmembrane region" description="Helical" evidence="2">
    <location>
        <begin position="488"/>
        <end position="508"/>
    </location>
</feature>
<dbReference type="PANTHER" id="PTHR33538:SF2">
    <property type="entry name" value="PROTEIN GAMETE EXPRESSED 1"/>
    <property type="match status" value="1"/>
</dbReference>
<keyword evidence="2" id="KW-0472">Membrane</keyword>
<comment type="caution">
    <text evidence="4">The sequence shown here is derived from an EMBL/GenBank/DDBJ whole genome shotgun (WGS) entry which is preliminary data.</text>
</comment>
<evidence type="ECO:0000256" key="1">
    <source>
        <dbReference type="SAM" id="Coils"/>
    </source>
</evidence>
<feature type="transmembrane region" description="Helical" evidence="2">
    <location>
        <begin position="464"/>
        <end position="482"/>
    </location>
</feature>
<evidence type="ECO:0000313" key="5">
    <source>
        <dbReference type="Proteomes" id="UP000694251"/>
    </source>
</evidence>
<feature type="chain" id="PRO_5035866986" description="Protein GAMETE EXPRESSED 1" evidence="3">
    <location>
        <begin position="26"/>
        <end position="600"/>
    </location>
</feature>
<keyword evidence="3" id="KW-0732">Signal</keyword>
<accession>A0A8T1XYV5</accession>
<feature type="transmembrane region" description="Helical" evidence="2">
    <location>
        <begin position="434"/>
        <end position="452"/>
    </location>
</feature>
<sequence>MDRLSRNFLLFLLIILLDSPLTCHSWGWFSSSSSSSAAEDTYSSSFSRSYKSNPDFSMEVFSDQKAVQVLEDAENKLKLVGTNSCWQNAYSYLFTGCKETIATEEKRKRFAWYLSDCFIKDSGRPAFPTCKDESTMMSCLKKLDDHEHKIYLDFFLETNTICQQLQSSAFKHEIERLVNELKSTAQNTEDKLDILESKSDSLIQTSSMIHDSLGSLDVRVQNVAHVANILETSVSGLSQQTVEISQEQKNIAESQLALMDGQAKMKETLKDGMEMFSDAYTNIQEGVDKLKSDTKQIEVEISVLGNNLSTKMVDLQSTTDDIGTKTRSSLDKQQKLLDGQSVALDGIQFLTRFQSEALQESRNTLQRLKEFSQEQQEDLAKRQEKLQEVHDHLFENSKSMLEAQEAFEAKQANMFVALDKLFALHNAMLLESRVIKAFVIYFLSIFVIYMFTSTKQTYIIRPRLYIGLCVTLALEVASLRYVNDTERQAWIINLIRSLFALLASAQLLHAAFSYRDYEVLNHQILLRLVDKVNDMQSKKDLSYDEDTESEVDWTSWVDTDLTDDDDNLGDPDYKIPLMIKDNNLVTTSSMTRRLYNFRPR</sequence>
<dbReference type="AlphaFoldDB" id="A0A8T1XYV5"/>
<dbReference type="EMBL" id="JAEFBJ010000013">
    <property type="protein sequence ID" value="KAG7538042.1"/>
    <property type="molecule type" value="Genomic_DNA"/>
</dbReference>
<dbReference type="PANTHER" id="PTHR33538">
    <property type="entry name" value="PROTEIN GAMETE EXPRESSED 1"/>
    <property type="match status" value="1"/>
</dbReference>
<reference evidence="4 5" key="1">
    <citation type="submission" date="2020-12" db="EMBL/GenBank/DDBJ databases">
        <title>Concerted genomic and epigenomic changes stabilize Arabidopsis allopolyploids.</title>
        <authorList>
            <person name="Chen Z."/>
        </authorList>
    </citation>
    <scope>NUCLEOTIDE SEQUENCE [LARGE SCALE GENOMIC DNA]</scope>
    <source>
        <strain evidence="4">As9502</strain>
        <tissue evidence="4">Leaf</tissue>
    </source>
</reference>
<dbReference type="Proteomes" id="UP000694251">
    <property type="component" value="Chromosome 13"/>
</dbReference>
<name>A0A8T1XYV5_ARASU</name>
<evidence type="ECO:0000313" key="4">
    <source>
        <dbReference type="EMBL" id="KAG7538042.1"/>
    </source>
</evidence>
<keyword evidence="2" id="KW-0812">Transmembrane</keyword>
<evidence type="ECO:0000256" key="2">
    <source>
        <dbReference type="SAM" id="Phobius"/>
    </source>
</evidence>
<feature type="signal peptide" evidence="3">
    <location>
        <begin position="1"/>
        <end position="25"/>
    </location>
</feature>
<organism evidence="4 5">
    <name type="scientific">Arabidopsis suecica</name>
    <name type="common">Swedish thale-cress</name>
    <name type="synonym">Cardaminopsis suecica</name>
    <dbReference type="NCBI Taxonomy" id="45249"/>
    <lineage>
        <taxon>Eukaryota</taxon>
        <taxon>Viridiplantae</taxon>
        <taxon>Streptophyta</taxon>
        <taxon>Embryophyta</taxon>
        <taxon>Tracheophyta</taxon>
        <taxon>Spermatophyta</taxon>
        <taxon>Magnoliopsida</taxon>
        <taxon>eudicotyledons</taxon>
        <taxon>Gunneridae</taxon>
        <taxon>Pentapetalae</taxon>
        <taxon>rosids</taxon>
        <taxon>malvids</taxon>
        <taxon>Brassicales</taxon>
        <taxon>Brassicaceae</taxon>
        <taxon>Camelineae</taxon>
        <taxon>Arabidopsis</taxon>
    </lineage>
</organism>